<dbReference type="AlphaFoldDB" id="A0A7C5KBW4"/>
<keyword evidence="3" id="KW-0133">Cell shape</keyword>
<evidence type="ECO:0000313" key="7">
    <source>
        <dbReference type="EMBL" id="HHI65619.1"/>
    </source>
</evidence>
<dbReference type="InterPro" id="IPR036867">
    <property type="entry name" value="R3H_dom_sf"/>
</dbReference>
<dbReference type="SUPFAM" id="SSF82708">
    <property type="entry name" value="R3H domain"/>
    <property type="match status" value="1"/>
</dbReference>
<dbReference type="InterPro" id="IPR032782">
    <property type="entry name" value="KhpB_N"/>
</dbReference>
<proteinExistence type="predicted"/>
<dbReference type="GO" id="GO:0071555">
    <property type="term" value="P:cell wall organization"/>
    <property type="evidence" value="ECO:0007669"/>
    <property type="project" value="UniProtKB-KW"/>
</dbReference>
<feature type="domain" description="R3H" evidence="6">
    <location>
        <begin position="141"/>
        <end position="207"/>
    </location>
</feature>
<sequence>MLKEVLVSAKNQEEAIKRGLELLGIDEDSKYNFEILEHPKRGLLGIGSKEAKVVIRYTPTIEEFVSEIIKSLIKEIPNSNFSIEFNLNQNILFVNIKGENIGCLIGRHGLILKSLEFLLNKVIKVNFDNFKVVLDINNYWKNRTLFLYELSDKLVKKCIKFKRKIEFLPLPAHERKVIHIYLSKRSDITVYSVGTGKDRHIVIEPVNNA</sequence>
<dbReference type="PROSITE" id="PS51061">
    <property type="entry name" value="R3H"/>
    <property type="match status" value="1"/>
</dbReference>
<dbReference type="GO" id="GO:0008360">
    <property type="term" value="P:regulation of cell shape"/>
    <property type="evidence" value="ECO:0007669"/>
    <property type="project" value="UniProtKB-KW"/>
</dbReference>
<evidence type="ECO:0000259" key="6">
    <source>
        <dbReference type="PROSITE" id="PS51061"/>
    </source>
</evidence>
<evidence type="ECO:0000256" key="4">
    <source>
        <dbReference type="ARBA" id="ARBA00023186"/>
    </source>
</evidence>
<dbReference type="Pfam" id="PF13083">
    <property type="entry name" value="KH_KhpA-B"/>
    <property type="match status" value="1"/>
</dbReference>
<protein>
    <submittedName>
        <fullName evidence="7">KH domain-containing protein</fullName>
    </submittedName>
</protein>
<evidence type="ECO:0000256" key="5">
    <source>
        <dbReference type="ARBA" id="ARBA00023316"/>
    </source>
</evidence>
<dbReference type="InterPro" id="IPR034079">
    <property type="entry name" value="R3H_KhpB"/>
</dbReference>
<gene>
    <name evidence="7" type="ORF">ENL70_03615</name>
</gene>
<dbReference type="Pfam" id="PF14804">
    <property type="entry name" value="Jag_N"/>
    <property type="match status" value="1"/>
</dbReference>
<dbReference type="GO" id="GO:0003723">
    <property type="term" value="F:RNA binding"/>
    <property type="evidence" value="ECO:0007669"/>
    <property type="project" value="UniProtKB-KW"/>
</dbReference>
<name>A0A7C5KBW4_9BACT</name>
<accession>A0A7C5KBW4</accession>
<evidence type="ECO:0000256" key="1">
    <source>
        <dbReference type="ARBA" id="ARBA00022490"/>
    </source>
</evidence>
<reference evidence="7" key="1">
    <citation type="journal article" date="2020" name="mSystems">
        <title>Genome- and Community-Level Interaction Insights into Carbon Utilization and Element Cycling Functions of Hydrothermarchaeota in Hydrothermal Sediment.</title>
        <authorList>
            <person name="Zhou Z."/>
            <person name="Liu Y."/>
            <person name="Xu W."/>
            <person name="Pan J."/>
            <person name="Luo Z.H."/>
            <person name="Li M."/>
        </authorList>
    </citation>
    <scope>NUCLEOTIDE SEQUENCE [LARGE SCALE GENOMIC DNA]</scope>
    <source>
        <strain evidence="7">SpSt-1019</strain>
    </source>
</reference>
<dbReference type="InterPro" id="IPR039247">
    <property type="entry name" value="KhpB"/>
</dbReference>
<dbReference type="Gene3D" id="3.30.1370.50">
    <property type="entry name" value="R3H-like domain"/>
    <property type="match status" value="1"/>
</dbReference>
<evidence type="ECO:0000256" key="2">
    <source>
        <dbReference type="ARBA" id="ARBA00022884"/>
    </source>
</evidence>
<dbReference type="SMART" id="SM00393">
    <property type="entry name" value="R3H"/>
    <property type="match status" value="1"/>
</dbReference>
<keyword evidence="5" id="KW-0961">Cell wall biogenesis/degradation</keyword>
<dbReference type="NCBIfam" id="NF041568">
    <property type="entry name" value="Jag_EloR"/>
    <property type="match status" value="1"/>
</dbReference>
<evidence type="ECO:0000256" key="3">
    <source>
        <dbReference type="ARBA" id="ARBA00022960"/>
    </source>
</evidence>
<organism evidence="7">
    <name type="scientific">Thermodesulfobium narugense</name>
    <dbReference type="NCBI Taxonomy" id="184064"/>
    <lineage>
        <taxon>Bacteria</taxon>
        <taxon>Pseudomonadati</taxon>
        <taxon>Thermodesulfobiota</taxon>
        <taxon>Thermodesulfobiia</taxon>
        <taxon>Thermodesulfobiales</taxon>
        <taxon>Thermodesulfobiaceae</taxon>
        <taxon>Thermodesulfobium</taxon>
    </lineage>
</organism>
<dbReference type="Pfam" id="PF01424">
    <property type="entry name" value="R3H"/>
    <property type="match status" value="1"/>
</dbReference>
<dbReference type="PANTHER" id="PTHR35800">
    <property type="entry name" value="PROTEIN JAG"/>
    <property type="match status" value="1"/>
</dbReference>
<dbReference type="EMBL" id="DRUY01000120">
    <property type="protein sequence ID" value="HHI65619.1"/>
    <property type="molecule type" value="Genomic_DNA"/>
</dbReference>
<keyword evidence="4" id="KW-0143">Chaperone</keyword>
<dbReference type="Gene3D" id="3.30.300.20">
    <property type="match status" value="1"/>
</dbReference>
<dbReference type="PANTHER" id="PTHR35800:SF1">
    <property type="entry name" value="RNA-BINDING PROTEIN KHPB"/>
    <property type="match status" value="1"/>
</dbReference>
<dbReference type="CDD" id="cd02644">
    <property type="entry name" value="R3H_jag"/>
    <property type="match status" value="1"/>
</dbReference>
<dbReference type="InterPro" id="IPR038247">
    <property type="entry name" value="Jag_N_dom_sf"/>
</dbReference>
<dbReference type="InterPro" id="IPR015946">
    <property type="entry name" value="KH_dom-like_a/b"/>
</dbReference>
<keyword evidence="2" id="KW-0694">RNA-binding</keyword>
<dbReference type="InterPro" id="IPR001374">
    <property type="entry name" value="R3H_dom"/>
</dbReference>
<keyword evidence="1" id="KW-0963">Cytoplasm</keyword>
<dbReference type="SMART" id="SM01245">
    <property type="entry name" value="Jag_N"/>
    <property type="match status" value="1"/>
</dbReference>
<comment type="caution">
    <text evidence="7">The sequence shown here is derived from an EMBL/GenBank/DDBJ whole genome shotgun (WGS) entry which is preliminary data.</text>
</comment>
<dbReference type="Gene3D" id="3.30.30.80">
    <property type="entry name" value="probable RNA-binding protein from clostridium symbiosum atcc 14940"/>
    <property type="match status" value="1"/>
</dbReference>